<dbReference type="InterPro" id="IPR027417">
    <property type="entry name" value="P-loop_NTPase"/>
</dbReference>
<dbReference type="AlphaFoldDB" id="A0A426DNW7"/>
<gene>
    <name evidence="1" type="ORF">EBB54_26130</name>
</gene>
<name>A0A426DNW7_9FIRM</name>
<dbReference type="Proteomes" id="UP000274920">
    <property type="component" value="Unassembled WGS sequence"/>
</dbReference>
<dbReference type="SUPFAM" id="SSF52540">
    <property type="entry name" value="P-loop containing nucleoside triphosphate hydrolases"/>
    <property type="match status" value="1"/>
</dbReference>
<protein>
    <recommendedName>
        <fullName evidence="3">ATP-binding protein</fullName>
    </recommendedName>
</protein>
<evidence type="ECO:0000313" key="1">
    <source>
        <dbReference type="EMBL" id="RRK34423.1"/>
    </source>
</evidence>
<evidence type="ECO:0000313" key="2">
    <source>
        <dbReference type="Proteomes" id="UP000274920"/>
    </source>
</evidence>
<comment type="caution">
    <text evidence="1">The sequence shown here is derived from an EMBL/GenBank/DDBJ whole genome shotgun (WGS) entry which is preliminary data.</text>
</comment>
<organism evidence="1 2">
    <name type="scientific">Schaedlerella arabinosiphila</name>
    <dbReference type="NCBI Taxonomy" id="2044587"/>
    <lineage>
        <taxon>Bacteria</taxon>
        <taxon>Bacillati</taxon>
        <taxon>Bacillota</taxon>
        <taxon>Clostridia</taxon>
        <taxon>Lachnospirales</taxon>
        <taxon>Lachnospiraceae</taxon>
        <taxon>Schaedlerella</taxon>
    </lineage>
</organism>
<reference evidence="1" key="1">
    <citation type="submission" date="2018-10" db="EMBL/GenBank/DDBJ databases">
        <title>Schaedlerella arabinophila gen. nov. sp. nov., isolated from the mouse intestinal tract and comparative analysis with the genome of the closely related altered Schaedler flora strain ASF502.</title>
        <authorList>
            <person name="Miyake S."/>
            <person name="Soh M."/>
            <person name="Seedorf H."/>
        </authorList>
    </citation>
    <scope>NUCLEOTIDE SEQUENCE [LARGE SCALE GENOMIC DNA]</scope>
    <source>
        <strain evidence="1">DSM 106076</strain>
    </source>
</reference>
<sequence>MEKIDSLKNIIEFNSNFKMAINLYLSLNKTNKVLGYIPTKPSVSLMSEYAKAVLENKEQATLLVGPYGKGKSHLLLVFLAVLSLERTSENTEVIDKLIEKIRKVDEIGETAAKQIERIWSQDKFLPVLITDTTGDLKQAFLYGLNDALKREKLLDLIPDTYYSIALERIDDWEKNYLDTYEVFEQEISMCGISMSGFKTDLKKYSKEALELFKTIYPKITAGSEFNPMVVSDVLPLYKSISEKLVEEHKYKGIYIVFDEFSKFIESQNGMAVGANMKLIQDLCELATDSRNAQMYFTMVTHKSIKEYGKYLSQDIINSFVGIEGRIIEKYFITSSKNNYELIKNAIIKKEDELSSIPHYENILGATACQEYYQLPAFRSKFVESEFDNIILKGCYPLNPIATYLLLNISEKIAQNERTLFTFISNDEPHSMARFVSEHSKEMGWSIGADLIYDYFSFLLKKEVSNEYIHNIWLSAEYAIEKCESVDQEKIIKALAIILIVNKEDEIPATEKYLRLCTNVADSAQTINELEKKQLIYVKSATGSFVFKTRAGSELRSEIKRQREIKGDNVNYSKVLLDVTGKYHVIPRKYNTVHMMTRFFVNQYMNVDDFLNIDSTEALLRGCTGDGKVITLFSFVEIKQEIVKQHILDLAEPRLVVVCPKKGLKIQKKLKEYEIIQELRNNQAFTSDNEILKKELPLMIEDLTTELELSLEEVYEDDTDTRILFFDGKGVKTTKIGNEELAVNECCENVFTKTPVINNEMVNRFVIGTAQTRKARINIIHALLSHTDTKEFYEGSSQEASIYRALFCVTNIVNSSPDDNIKDMLQEINCFLDSCSDTKVLMSELIIQLTSAPYGMRLGLIPFYLAYVLANRREDIIVYFSDKEVQLTADIIVNMCKQPEDYAIYISKEDLQKEKYIRELNILFQVEDNRNLSANRIKNIFICMQRWFRALPQASRNAIDLERYVKTDGMIRAMREIKKSMQKVEFNPFESLFVEFPEAFKSESLEETFRVIDECKTYYDDYFDWVQAEAISKIYEAWGGKRKKDLFHNLKEWYGNQSKRSRQGLYNGRVTNFMSAIETMDVYSDTEIARKVVKSVTDVYIENWNTGSIEEFVEELNSVKKKIESIQDEVVEGEMTLSFTRRNGELFEKTYSYANESTGSVLRNIIEDTLEEYDDLSVNDRVSILLEMIEKITK</sequence>
<dbReference type="EMBL" id="RHJS01000002">
    <property type="protein sequence ID" value="RRK34423.1"/>
    <property type="molecule type" value="Genomic_DNA"/>
</dbReference>
<accession>A0A426DNW7</accession>
<dbReference type="RefSeq" id="WP_125129553.1">
    <property type="nucleotide sequence ID" value="NZ_RHJS01000002.1"/>
</dbReference>
<keyword evidence="2" id="KW-1185">Reference proteome</keyword>
<evidence type="ECO:0008006" key="3">
    <source>
        <dbReference type="Google" id="ProtNLM"/>
    </source>
</evidence>
<proteinExistence type="predicted"/>